<keyword evidence="1" id="KW-0812">Transmembrane</keyword>
<gene>
    <name evidence="2" type="ORF">KNV97_14700</name>
</gene>
<keyword evidence="1" id="KW-0472">Membrane</keyword>
<dbReference type="InterPro" id="IPR012902">
    <property type="entry name" value="N_methyl_site"/>
</dbReference>
<dbReference type="KEGG" id="vos:KNV97_14700"/>
<reference evidence="2" key="1">
    <citation type="submission" date="2021-06" db="EMBL/GenBank/DDBJ databases">
        <title>Vibrio nov. sp., novel gut bacterium isolated from Yellow Sea oyster.</title>
        <authorList>
            <person name="Muhammad N."/>
            <person name="Nguyen T.H."/>
            <person name="Lee Y.-J."/>
            <person name="Ko J."/>
            <person name="Kim S.-G."/>
        </authorList>
    </citation>
    <scope>NUCLEOTIDE SEQUENCE</scope>
    <source>
        <strain evidence="2">OG9-811</strain>
    </source>
</reference>
<dbReference type="Pfam" id="PF07963">
    <property type="entry name" value="N_methyl"/>
    <property type="match status" value="1"/>
</dbReference>
<dbReference type="NCBIfam" id="TIGR02532">
    <property type="entry name" value="IV_pilin_GFxxxE"/>
    <property type="match status" value="1"/>
</dbReference>
<dbReference type="EMBL" id="CP076643">
    <property type="protein sequence ID" value="QXO16722.1"/>
    <property type="molecule type" value="Genomic_DNA"/>
</dbReference>
<dbReference type="AlphaFoldDB" id="A0A975U948"/>
<dbReference type="PROSITE" id="PS00409">
    <property type="entry name" value="PROKAR_NTER_METHYL"/>
    <property type="match status" value="1"/>
</dbReference>
<dbReference type="Proteomes" id="UP000694232">
    <property type="component" value="Chromosome 1"/>
</dbReference>
<accession>A0A975U948</accession>
<evidence type="ECO:0000256" key="1">
    <source>
        <dbReference type="SAM" id="Phobius"/>
    </source>
</evidence>
<name>A0A975U948_9VIBR</name>
<organism evidence="2 3">
    <name type="scientific">Vibrio ostreae</name>
    <dbReference type="NCBI Taxonomy" id="2841925"/>
    <lineage>
        <taxon>Bacteria</taxon>
        <taxon>Pseudomonadati</taxon>
        <taxon>Pseudomonadota</taxon>
        <taxon>Gammaproteobacteria</taxon>
        <taxon>Vibrionales</taxon>
        <taxon>Vibrionaceae</taxon>
        <taxon>Vibrio</taxon>
    </lineage>
</organism>
<proteinExistence type="predicted"/>
<dbReference type="PIRSF" id="PIRSF004525">
    <property type="entry name" value="Pilin_peptidase-dep_B_prd"/>
    <property type="match status" value="1"/>
</dbReference>
<keyword evidence="3" id="KW-1185">Reference proteome</keyword>
<protein>
    <submittedName>
        <fullName evidence="2">Prepilin-type N-terminal cleavage/methylation domain-containing protein</fullName>
    </submittedName>
</protein>
<evidence type="ECO:0000313" key="2">
    <source>
        <dbReference type="EMBL" id="QXO16722.1"/>
    </source>
</evidence>
<sequence>MAIQNVINPFHRGLQRQRGVTLIEMMVASLLGLMALSVTSQVMIKGQAYVAERSQQLLLVQTMSSVMQVLKEDLYQAGFDRGGSVTLLDGGHVIQSGPDAASLGYVYRVAENGEQAYRNVVYRFDREEGVLRLCEKAQPAPLTFLQASDSGWGGNCYSLFEPRQIRVSEFRVMTWRVAGGQATALLTEVRLSARLTRQPQFSHSLSFQLLTRNGK</sequence>
<keyword evidence="1" id="KW-1133">Transmembrane helix</keyword>
<evidence type="ECO:0000313" key="3">
    <source>
        <dbReference type="Proteomes" id="UP000694232"/>
    </source>
</evidence>
<feature type="transmembrane region" description="Helical" evidence="1">
    <location>
        <begin position="21"/>
        <end position="44"/>
    </location>
</feature>
<dbReference type="InterPro" id="IPR016419">
    <property type="entry name" value="Prepilin_Pept-dep_B_prd"/>
</dbReference>
<dbReference type="RefSeq" id="WP_218562210.1">
    <property type="nucleotide sequence ID" value="NZ_CP076643.1"/>
</dbReference>